<dbReference type="RefSeq" id="WP_119482141.1">
    <property type="nucleotide sequence ID" value="NZ_QXTG01000002.1"/>
</dbReference>
<organism evidence="1 2">
    <name type="scientific">Amnibacterium setariae</name>
    <dbReference type="NCBI Taxonomy" id="2306585"/>
    <lineage>
        <taxon>Bacteria</taxon>
        <taxon>Bacillati</taxon>
        <taxon>Actinomycetota</taxon>
        <taxon>Actinomycetes</taxon>
        <taxon>Micrococcales</taxon>
        <taxon>Microbacteriaceae</taxon>
        <taxon>Amnibacterium</taxon>
    </lineage>
</organism>
<sequence>MSKADIVRALAAGQPASDWVVIPTSTVDGSITGQKALEGAGGLGCSWRAGPPSSEAGVAELIVSVLPGAAKEWTGALYGDGPTDQRRTFAGISAAAACGDPGCGATAAVGSSWVRVDLMTGPREGASPTSAFAKETDDEVFAGLTPAVESALRTVQGASAAQLRFPDHVPSGQQAPCTNYLKKASLAEALGVKSTSIDTSFQPDPKVDSLFAAAELRIGDSVCDLTDPRYTPAPELARVTVAPEQGWAVDDIAAHSAQRGDLRPVALQGLASGERALSSCGSSGNECSVVFTLGSDAIQVANTPRANQVAEAILAAAR</sequence>
<proteinExistence type="predicted"/>
<gene>
    <name evidence="1" type="ORF">D1781_09875</name>
</gene>
<evidence type="ECO:0000313" key="2">
    <source>
        <dbReference type="Proteomes" id="UP000265742"/>
    </source>
</evidence>
<evidence type="ECO:0000313" key="1">
    <source>
        <dbReference type="EMBL" id="RIX27832.1"/>
    </source>
</evidence>
<dbReference type="EMBL" id="QXTG01000002">
    <property type="protein sequence ID" value="RIX27832.1"/>
    <property type="molecule type" value="Genomic_DNA"/>
</dbReference>
<dbReference type="Proteomes" id="UP000265742">
    <property type="component" value="Unassembled WGS sequence"/>
</dbReference>
<dbReference type="AlphaFoldDB" id="A0A3A1TUC7"/>
<keyword evidence="2" id="KW-1185">Reference proteome</keyword>
<protein>
    <submittedName>
        <fullName evidence="1">Uncharacterized protein</fullName>
    </submittedName>
</protein>
<accession>A0A3A1TUC7</accession>
<comment type="caution">
    <text evidence="1">The sequence shown here is derived from an EMBL/GenBank/DDBJ whole genome shotgun (WGS) entry which is preliminary data.</text>
</comment>
<reference evidence="2" key="1">
    <citation type="submission" date="2018-09" db="EMBL/GenBank/DDBJ databases">
        <authorList>
            <person name="Kim I."/>
        </authorList>
    </citation>
    <scope>NUCLEOTIDE SEQUENCE [LARGE SCALE GENOMIC DNA]</scope>
    <source>
        <strain evidence="2">DD4a</strain>
    </source>
</reference>
<name>A0A3A1TUC7_9MICO</name>
<dbReference type="OrthoDB" id="5116378at2"/>